<name>A0A964RRJ6_9CLOT</name>
<dbReference type="InterPro" id="IPR002575">
    <property type="entry name" value="Aminoglycoside_PTrfase"/>
</dbReference>
<reference evidence="2" key="1">
    <citation type="submission" date="2019-12" db="EMBL/GenBank/DDBJ databases">
        <title>Microbes associate with the intestines of laboratory mice.</title>
        <authorList>
            <person name="Navarre W."/>
            <person name="Wong E."/>
        </authorList>
    </citation>
    <scope>NUCLEOTIDE SEQUENCE</scope>
    <source>
        <strain evidence="2">NM79_F5</strain>
    </source>
</reference>
<dbReference type="EMBL" id="WSRQ01000059">
    <property type="protein sequence ID" value="MVX66506.1"/>
    <property type="molecule type" value="Genomic_DNA"/>
</dbReference>
<protein>
    <submittedName>
        <fullName evidence="2">Phosphotransferase</fullName>
    </submittedName>
</protein>
<comment type="caution">
    <text evidence="2">The sequence shown here is derived from an EMBL/GenBank/DDBJ whole genome shotgun (WGS) entry which is preliminary data.</text>
</comment>
<accession>A0A964RRJ6</accession>
<dbReference type="PANTHER" id="PTHR21310">
    <property type="entry name" value="AMINOGLYCOSIDE PHOSPHOTRANSFERASE-RELATED-RELATED"/>
    <property type="match status" value="1"/>
</dbReference>
<dbReference type="Proteomes" id="UP000656077">
    <property type="component" value="Unassembled WGS sequence"/>
</dbReference>
<dbReference type="Gene3D" id="3.30.200.150">
    <property type="match status" value="1"/>
</dbReference>
<organism evidence="2 3">
    <name type="scientific">Clostridium chromiireducens</name>
    <dbReference type="NCBI Taxonomy" id="225345"/>
    <lineage>
        <taxon>Bacteria</taxon>
        <taxon>Bacillati</taxon>
        <taxon>Bacillota</taxon>
        <taxon>Clostridia</taxon>
        <taxon>Eubacteriales</taxon>
        <taxon>Clostridiaceae</taxon>
        <taxon>Clostridium</taxon>
    </lineage>
</organism>
<evidence type="ECO:0000259" key="1">
    <source>
        <dbReference type="Pfam" id="PF01636"/>
    </source>
</evidence>
<dbReference type="AlphaFoldDB" id="A0A964RRJ6"/>
<dbReference type="SUPFAM" id="SSF56112">
    <property type="entry name" value="Protein kinase-like (PK-like)"/>
    <property type="match status" value="1"/>
</dbReference>
<dbReference type="Gene3D" id="3.90.1200.10">
    <property type="match status" value="1"/>
</dbReference>
<feature type="domain" description="Aminoglycoside phosphotransferase" evidence="1">
    <location>
        <begin position="39"/>
        <end position="250"/>
    </location>
</feature>
<evidence type="ECO:0000313" key="3">
    <source>
        <dbReference type="Proteomes" id="UP000656077"/>
    </source>
</evidence>
<gene>
    <name evidence="2" type="ORF">GKZ28_22790</name>
</gene>
<dbReference type="InterPro" id="IPR011009">
    <property type="entry name" value="Kinase-like_dom_sf"/>
</dbReference>
<evidence type="ECO:0000313" key="2">
    <source>
        <dbReference type="EMBL" id="MVX66506.1"/>
    </source>
</evidence>
<proteinExistence type="predicted"/>
<dbReference type="Pfam" id="PF01636">
    <property type="entry name" value="APH"/>
    <property type="match status" value="1"/>
</dbReference>
<sequence length="331" mass="38454">MGNIRGIFNMHSRTKAKISEGKLLQMIEVAGIKDLIKFEELTGGEFNVAYMIYTKDGKYILKIGPSEGTITLTHEKGIMNVELWAYEQIGKYTNIKIPQIIHSGHEIIGNHWFIMTELQGKLLCDVDLTEEQMYNWQYQFGQALAQIHNIKNEKFGYTQVRLHNTWKDAYYDMIFTLIEDADKQGNMMPELSEILRFIRKWEGALEDVKIPRLIHYDLFDNNVFIDEDLNFAGLIDTERSFFGDYYADFFAIDYLGYLEDNKGLIDGYNSKAEEKIEFTPHARARLALSRLLLGLIMFTEGTTRLALSDPQHWERKHLASVIINFALHELD</sequence>
<dbReference type="InterPro" id="IPR051678">
    <property type="entry name" value="AGP_Transferase"/>
</dbReference>
<dbReference type="PANTHER" id="PTHR21310:SF15">
    <property type="entry name" value="AMINOGLYCOSIDE PHOSPHOTRANSFERASE DOMAIN-CONTAINING PROTEIN"/>
    <property type="match status" value="1"/>
</dbReference>